<dbReference type="GO" id="GO:0004674">
    <property type="term" value="F:protein serine/threonine kinase activity"/>
    <property type="evidence" value="ECO:0007669"/>
    <property type="project" value="TreeGrafter"/>
</dbReference>
<dbReference type="Pfam" id="PF13857">
    <property type="entry name" value="Ank_5"/>
    <property type="match status" value="1"/>
</dbReference>
<dbReference type="PROSITE" id="PS50011">
    <property type="entry name" value="PROTEIN_KINASE_DOM"/>
    <property type="match status" value="1"/>
</dbReference>
<evidence type="ECO:0000313" key="5">
    <source>
        <dbReference type="Proteomes" id="UP000027195"/>
    </source>
</evidence>
<feature type="domain" description="Protein kinase" evidence="3">
    <location>
        <begin position="496"/>
        <end position="765"/>
    </location>
</feature>
<dbReference type="STRING" id="930990.A0A067MF14"/>
<evidence type="ECO:0000313" key="4">
    <source>
        <dbReference type="EMBL" id="KDQ10452.1"/>
    </source>
</evidence>
<dbReference type="Pfam" id="PF12796">
    <property type="entry name" value="Ank_2"/>
    <property type="match status" value="1"/>
</dbReference>
<dbReference type="InterPro" id="IPR002110">
    <property type="entry name" value="Ankyrin_rpt"/>
</dbReference>
<reference evidence="5" key="1">
    <citation type="journal article" date="2014" name="Proc. Natl. Acad. Sci. U.S.A.">
        <title>Extensive sampling of basidiomycete genomes demonstrates inadequacy of the white-rot/brown-rot paradigm for wood decay fungi.</title>
        <authorList>
            <person name="Riley R."/>
            <person name="Salamov A.A."/>
            <person name="Brown D.W."/>
            <person name="Nagy L.G."/>
            <person name="Floudas D."/>
            <person name="Held B.W."/>
            <person name="Levasseur A."/>
            <person name="Lombard V."/>
            <person name="Morin E."/>
            <person name="Otillar R."/>
            <person name="Lindquist E.A."/>
            <person name="Sun H."/>
            <person name="LaButti K.M."/>
            <person name="Schmutz J."/>
            <person name="Jabbour D."/>
            <person name="Luo H."/>
            <person name="Baker S.E."/>
            <person name="Pisabarro A.G."/>
            <person name="Walton J.D."/>
            <person name="Blanchette R.A."/>
            <person name="Henrissat B."/>
            <person name="Martin F."/>
            <person name="Cullen D."/>
            <person name="Hibbett D.S."/>
            <person name="Grigoriev I.V."/>
        </authorList>
    </citation>
    <scope>NUCLEOTIDE SEQUENCE [LARGE SCALE GENOMIC DNA]</scope>
    <source>
        <strain evidence="5">FD-172 SS1</strain>
    </source>
</reference>
<dbReference type="InterPro" id="IPR036770">
    <property type="entry name" value="Ankyrin_rpt-contain_sf"/>
</dbReference>
<dbReference type="PANTHER" id="PTHR44329:SF214">
    <property type="entry name" value="PROTEIN KINASE DOMAIN-CONTAINING PROTEIN"/>
    <property type="match status" value="1"/>
</dbReference>
<proteinExistence type="inferred from homology"/>
<dbReference type="PANTHER" id="PTHR44329">
    <property type="entry name" value="SERINE/THREONINE-PROTEIN KINASE TNNI3K-RELATED"/>
    <property type="match status" value="1"/>
</dbReference>
<sequence>MNKGIEKPDMHDLIDMKLRHALLYKNFQLAKQMVEQGAGVRAYEGREPLHILAMLSPDYLEILSPNPFIEVIQLLLNVGADLDALDAGRDPPLYHAYIQDSSLIFRLLVKAGADLSGLDHQIGTDMRHFLARVLHRPDDEADLDYLPSGVDVNATDLRGNTYLHRAVWLGSPSAVKALLRHGADPNERGHRGWRPLRYAFNLMQHPDGAGAVKALIDAGAEVNAMEYFPPLSMTISYACPPAFRIMFASRRQASAQTFCFSDHFLCAPEGTDAVIDVIEAGVPLTCDSPQAYGRVLCRAAQRGSLKAARWQLKGRAGPSARDERGRTPLHYSAYLMEHPGGDEALSALIQAGALVDATDSDGRTPLQLAVAQRCCRAVRFLLGKGAAPGSYAGPGTLGPASLQLIAELLGGSNGIIIMFMLIAAGVSVECTLQHHDIDGHSRLLFLTLIREARKVLSAASRAPLTRKTFLAFLSKFYNATKIYPSDATLDEYEIDLMEDERPRQGGFSDCYEGVFLGHHRVAMKALRSFLKDDVAERRLNREMGTWSQLHHPNILPFIGKCTLGDTSYIVSPWMSNGDAPGYINRRPGTDRLRLLMQVADGLNYLHNGLERPVIHGDLRAANILVSDSGDACIADFGLSELKEGDKPPRYSTEWYCAGHPRWQAPEILTASTKEDARRTKETDCFSYGRVMLELFTGKIPFFYLSDCTCTLYIIMSKGGFPERPLGKDVVARGLDDSMWELMKSCWSIDPTQRPSAAIIADHLKAASRNRPGGAKFDIEGSASPKLAECTRLSERPIKVEGI</sequence>
<dbReference type="HOGENOM" id="CLU_000288_7_25_1"/>
<accession>A0A067MF14</accession>
<dbReference type="InterPro" id="IPR008266">
    <property type="entry name" value="Tyr_kinase_AS"/>
</dbReference>
<gene>
    <name evidence="4" type="ORF">BOTBODRAFT_36149</name>
</gene>
<dbReference type="PROSITE" id="PS00109">
    <property type="entry name" value="PROTEIN_KINASE_TYR"/>
    <property type="match status" value="1"/>
</dbReference>
<dbReference type="InterPro" id="IPR011009">
    <property type="entry name" value="Kinase-like_dom_sf"/>
</dbReference>
<dbReference type="Pfam" id="PF07714">
    <property type="entry name" value="PK_Tyr_Ser-Thr"/>
    <property type="match status" value="1"/>
</dbReference>
<feature type="repeat" description="ANK" evidence="2">
    <location>
        <begin position="44"/>
        <end position="87"/>
    </location>
</feature>
<dbReference type="OrthoDB" id="1722345at2759"/>
<dbReference type="Proteomes" id="UP000027195">
    <property type="component" value="Unassembled WGS sequence"/>
</dbReference>
<dbReference type="InterPro" id="IPR051681">
    <property type="entry name" value="Ser/Thr_Kinases-Pseudokinases"/>
</dbReference>
<dbReference type="Gene3D" id="1.10.510.10">
    <property type="entry name" value="Transferase(Phosphotransferase) domain 1"/>
    <property type="match status" value="1"/>
</dbReference>
<dbReference type="Gene3D" id="1.25.40.20">
    <property type="entry name" value="Ankyrin repeat-containing domain"/>
    <property type="match status" value="3"/>
</dbReference>
<feature type="repeat" description="ANK" evidence="2">
    <location>
        <begin position="324"/>
        <end position="360"/>
    </location>
</feature>
<comment type="similarity">
    <text evidence="1">Belongs to the protein kinase superfamily. TKL Ser/Thr protein kinase family.</text>
</comment>
<evidence type="ECO:0000259" key="3">
    <source>
        <dbReference type="PROSITE" id="PS50011"/>
    </source>
</evidence>
<feature type="repeat" description="ANK" evidence="2">
    <location>
        <begin position="158"/>
        <end position="190"/>
    </location>
</feature>
<dbReference type="InParanoid" id="A0A067MF14"/>
<dbReference type="AlphaFoldDB" id="A0A067MF14"/>
<dbReference type="InterPro" id="IPR000719">
    <property type="entry name" value="Prot_kinase_dom"/>
</dbReference>
<dbReference type="SUPFAM" id="SSF56112">
    <property type="entry name" value="Protein kinase-like (PK-like)"/>
    <property type="match status" value="1"/>
</dbReference>
<dbReference type="InterPro" id="IPR001245">
    <property type="entry name" value="Ser-Thr/Tyr_kinase_cat_dom"/>
</dbReference>
<evidence type="ECO:0000256" key="1">
    <source>
        <dbReference type="ARBA" id="ARBA00005843"/>
    </source>
</evidence>
<dbReference type="SMART" id="SM00248">
    <property type="entry name" value="ANK"/>
    <property type="match status" value="6"/>
</dbReference>
<keyword evidence="2" id="KW-0040">ANK repeat</keyword>
<feature type="repeat" description="ANK" evidence="2">
    <location>
        <begin position="361"/>
        <end position="386"/>
    </location>
</feature>
<dbReference type="PROSITE" id="PS50088">
    <property type="entry name" value="ANK_REPEAT"/>
    <property type="match status" value="4"/>
</dbReference>
<name>A0A067MF14_BOTB1</name>
<dbReference type="PROSITE" id="PS50297">
    <property type="entry name" value="ANK_REP_REGION"/>
    <property type="match status" value="2"/>
</dbReference>
<dbReference type="EMBL" id="KL198067">
    <property type="protein sequence ID" value="KDQ10452.1"/>
    <property type="molecule type" value="Genomic_DNA"/>
</dbReference>
<dbReference type="SUPFAM" id="SSF48403">
    <property type="entry name" value="Ankyrin repeat"/>
    <property type="match status" value="1"/>
</dbReference>
<protein>
    <recommendedName>
        <fullName evidence="3">Protein kinase domain-containing protein</fullName>
    </recommendedName>
</protein>
<organism evidence="4 5">
    <name type="scientific">Botryobasidium botryosum (strain FD-172 SS1)</name>
    <dbReference type="NCBI Taxonomy" id="930990"/>
    <lineage>
        <taxon>Eukaryota</taxon>
        <taxon>Fungi</taxon>
        <taxon>Dikarya</taxon>
        <taxon>Basidiomycota</taxon>
        <taxon>Agaricomycotina</taxon>
        <taxon>Agaricomycetes</taxon>
        <taxon>Cantharellales</taxon>
        <taxon>Botryobasidiaceae</taxon>
        <taxon>Botryobasidium</taxon>
    </lineage>
</organism>
<keyword evidence="5" id="KW-1185">Reference proteome</keyword>
<dbReference type="GO" id="GO:0005524">
    <property type="term" value="F:ATP binding"/>
    <property type="evidence" value="ECO:0007669"/>
    <property type="project" value="InterPro"/>
</dbReference>
<evidence type="ECO:0000256" key="2">
    <source>
        <dbReference type="PROSITE-ProRule" id="PRU00023"/>
    </source>
</evidence>